<feature type="transmembrane region" description="Helical" evidence="1">
    <location>
        <begin position="25"/>
        <end position="47"/>
    </location>
</feature>
<evidence type="ECO:0008006" key="4">
    <source>
        <dbReference type="Google" id="ProtNLM"/>
    </source>
</evidence>
<evidence type="ECO:0000313" key="3">
    <source>
        <dbReference type="Proteomes" id="UP000177486"/>
    </source>
</evidence>
<gene>
    <name evidence="2" type="ORF">A2931_04435</name>
</gene>
<proteinExistence type="predicted"/>
<accession>A0A1G2EV56</accession>
<dbReference type="Proteomes" id="UP000177486">
    <property type="component" value="Unassembled WGS sequence"/>
</dbReference>
<protein>
    <recommendedName>
        <fullName evidence="4">PilN domain-containing protein</fullName>
    </recommendedName>
</protein>
<dbReference type="EMBL" id="MHMQ01000034">
    <property type="protein sequence ID" value="OGZ29613.1"/>
    <property type="molecule type" value="Genomic_DNA"/>
</dbReference>
<keyword evidence="1" id="KW-0812">Transmembrane</keyword>
<organism evidence="2 3">
    <name type="scientific">Candidatus Niyogibacteria bacterium RIFCSPLOWO2_01_FULL_45_48</name>
    <dbReference type="NCBI Taxonomy" id="1801724"/>
    <lineage>
        <taxon>Bacteria</taxon>
        <taxon>Candidatus Niyogiibacteriota</taxon>
    </lineage>
</organism>
<keyword evidence="1" id="KW-1133">Transmembrane helix</keyword>
<reference evidence="2 3" key="1">
    <citation type="journal article" date="2016" name="Nat. Commun.">
        <title>Thousands of microbial genomes shed light on interconnected biogeochemical processes in an aquifer system.</title>
        <authorList>
            <person name="Anantharaman K."/>
            <person name="Brown C.T."/>
            <person name="Hug L.A."/>
            <person name="Sharon I."/>
            <person name="Castelle C.J."/>
            <person name="Probst A.J."/>
            <person name="Thomas B.C."/>
            <person name="Singh A."/>
            <person name="Wilkins M.J."/>
            <person name="Karaoz U."/>
            <person name="Brodie E.L."/>
            <person name="Williams K.H."/>
            <person name="Hubbard S.S."/>
            <person name="Banfield J.F."/>
        </authorList>
    </citation>
    <scope>NUCLEOTIDE SEQUENCE [LARGE SCALE GENOMIC DNA]</scope>
</reference>
<comment type="caution">
    <text evidence="2">The sequence shown here is derived from an EMBL/GenBank/DDBJ whole genome shotgun (WGS) entry which is preliminary data.</text>
</comment>
<keyword evidence="1" id="KW-0472">Membrane</keyword>
<evidence type="ECO:0000313" key="2">
    <source>
        <dbReference type="EMBL" id="OGZ29613.1"/>
    </source>
</evidence>
<evidence type="ECO:0000256" key="1">
    <source>
        <dbReference type="SAM" id="Phobius"/>
    </source>
</evidence>
<dbReference type="AlphaFoldDB" id="A0A1G2EV56"/>
<sequence length="185" mass="20634">MPEISSFIPKTEAVKQIYSSKGLGWLMGLSSVFFILSLMLSFGLFFYRGFLETGIAKLSDDLKKVESEFEPSLILELQATAKSLDSVKISMNKHVALSQLFDFLKANTIFDASFSNFSYDKKSVQMSGTAKSYAALAQQSLVFEKSRLIKDVLFSNFSLTSEGFVNFSVKFTPEAELISYKPVSD</sequence>
<name>A0A1G2EV56_9BACT</name>